<reference evidence="1 2" key="1">
    <citation type="submission" date="2011-08" db="EMBL/GenBank/DDBJ databases">
        <authorList>
            <person name="Liu Z.J."/>
            <person name="Shi F.L."/>
            <person name="Lu J.Q."/>
            <person name="Li M."/>
            <person name="Wang Z.L."/>
        </authorList>
    </citation>
    <scope>NUCLEOTIDE SEQUENCE [LARGE SCALE GENOMIC DNA]</scope>
    <source>
        <strain evidence="1 2">USNM 41457</strain>
    </source>
</reference>
<accession>J9D7M4</accession>
<reference evidence="2" key="2">
    <citation type="submission" date="2015-07" db="EMBL/GenBank/DDBJ databases">
        <title>Contrasting host-pathogen interactions and genome evolution in two generalist and specialist microsporidian pathogens of mosquitoes.</title>
        <authorList>
            <consortium name="The Broad Institute Genomics Platform"/>
            <consortium name="The Broad Institute Genome Sequencing Center for Infectious Disease"/>
            <person name="Cuomo C.A."/>
            <person name="Sanscrainte N.D."/>
            <person name="Goldberg J.M."/>
            <person name="Heiman D."/>
            <person name="Young S."/>
            <person name="Zeng Q."/>
            <person name="Becnel J.J."/>
            <person name="Birren B.W."/>
        </authorList>
    </citation>
    <scope>NUCLEOTIDE SEQUENCE [LARGE SCALE GENOMIC DNA]</scope>
    <source>
        <strain evidence="2">USNM 41457</strain>
    </source>
</reference>
<gene>
    <name evidence="1" type="ORF">EDEG_02145</name>
</gene>
<comment type="caution">
    <text evidence="1">The sequence shown here is derived from an EMBL/GenBank/DDBJ whole genome shotgun (WGS) entry which is preliminary data.</text>
</comment>
<proteinExistence type="predicted"/>
<sequence length="134" mass="16057">MQIQLKINFPFNLKSVQNFHEFLISYEQNKNVIKFSLPIKINLRTSNNLHINYEETQTNKSKKDYLYTIIFEKMADVREFINDPQLYAISGLNDLSVQEVEAEANRKMLDYEKHEKKNNFKTMVEDEDGWIRFV</sequence>
<organism evidence="1 2">
    <name type="scientific">Edhazardia aedis (strain USNM 41457)</name>
    <name type="common">Microsporidian parasite</name>
    <dbReference type="NCBI Taxonomy" id="1003232"/>
    <lineage>
        <taxon>Eukaryota</taxon>
        <taxon>Fungi</taxon>
        <taxon>Fungi incertae sedis</taxon>
        <taxon>Microsporidia</taxon>
        <taxon>Edhazardia</taxon>
    </lineage>
</organism>
<name>J9D7M4_EDHAE</name>
<evidence type="ECO:0000313" key="1">
    <source>
        <dbReference type="EMBL" id="EJW03524.1"/>
    </source>
</evidence>
<keyword evidence="2" id="KW-1185">Reference proteome</keyword>
<evidence type="ECO:0000313" key="2">
    <source>
        <dbReference type="Proteomes" id="UP000003163"/>
    </source>
</evidence>
<dbReference type="Proteomes" id="UP000003163">
    <property type="component" value="Unassembled WGS sequence"/>
</dbReference>
<protein>
    <submittedName>
        <fullName evidence="1">Uncharacterized protein</fullName>
    </submittedName>
</protein>
<dbReference type="VEuPathDB" id="MicrosporidiaDB:EDEG_02145"/>
<dbReference type="InterPro" id="IPR031533">
    <property type="entry name" value="DUF5093"/>
</dbReference>
<dbReference type="AlphaFoldDB" id="J9D7M4"/>
<dbReference type="InParanoid" id="J9D7M4"/>
<dbReference type="Pfam" id="PF17011">
    <property type="entry name" value="DUF5093"/>
    <property type="match status" value="1"/>
</dbReference>
<dbReference type="HOGENOM" id="CLU_1896176_0_0_1"/>
<dbReference type="EMBL" id="AFBI03000036">
    <property type="protein sequence ID" value="EJW03524.1"/>
    <property type="molecule type" value="Genomic_DNA"/>
</dbReference>